<dbReference type="GO" id="GO:0015288">
    <property type="term" value="F:porin activity"/>
    <property type="evidence" value="ECO:0007669"/>
    <property type="project" value="InterPro"/>
</dbReference>
<feature type="chain" id="PRO_5031602808" evidence="2">
    <location>
        <begin position="32"/>
        <end position="532"/>
    </location>
</feature>
<evidence type="ECO:0000256" key="1">
    <source>
        <dbReference type="ARBA" id="ARBA00008769"/>
    </source>
</evidence>
<comment type="similarity">
    <text evidence="1 2">Belongs to the OprB family.</text>
</comment>
<proteinExistence type="inferred from homology"/>
<dbReference type="EMBL" id="JABEQJ010000025">
    <property type="protein sequence ID" value="MBB2161800.1"/>
    <property type="molecule type" value="Genomic_DNA"/>
</dbReference>
<feature type="signal peptide" evidence="2">
    <location>
        <begin position="1"/>
        <end position="31"/>
    </location>
</feature>
<dbReference type="PANTHER" id="PTHR37944">
    <property type="entry name" value="PORIN B"/>
    <property type="match status" value="1"/>
</dbReference>
<dbReference type="InterPro" id="IPR007049">
    <property type="entry name" value="Carb-sel_porin_OprB"/>
</dbReference>
<comment type="caution">
    <text evidence="3">The sequence shown here is derived from an EMBL/GenBank/DDBJ whole genome shotgun (WGS) entry which is preliminary data.</text>
</comment>
<protein>
    <submittedName>
        <fullName evidence="3">Carbohydrate porin</fullName>
    </submittedName>
</protein>
<organism evidence="3 4">
    <name type="scientific">Gluconacetobacter sacchari</name>
    <dbReference type="NCBI Taxonomy" id="92759"/>
    <lineage>
        <taxon>Bacteria</taxon>
        <taxon>Pseudomonadati</taxon>
        <taxon>Pseudomonadota</taxon>
        <taxon>Alphaproteobacteria</taxon>
        <taxon>Acetobacterales</taxon>
        <taxon>Acetobacteraceae</taxon>
        <taxon>Gluconacetobacter</taxon>
    </lineage>
</organism>
<dbReference type="InterPro" id="IPR052932">
    <property type="entry name" value="OprB_Porin"/>
</dbReference>
<gene>
    <name evidence="3" type="ORF">HLH48_16780</name>
</gene>
<dbReference type="AlphaFoldDB" id="A0A7W4IFB7"/>
<sequence>MLSSLWKRQHALRAGTALMCLLLTPVQYGWANDGDTAGGYRRLLPHVTDIVVHGKVEEKQRVAHDARHVPTEPSVPMLVPSINGVGGAPSTPSSSQSLGQQPYLFSLHSRAVATAGRWMEQYGVYLTGWNVSQVDVAPSGGTNAGSFFNNNAGIGTDLDLQKILGIQGAQFHFFAVDTAGEAHAGEFTGSTWAYLSWLGAHDGFQVREFSWDQALLHNKVYILAGRGNPKGGEFEGSELYCLFSAVLCSAPAALTVNGALPSTTISTWEFRILVKPTAHTYIKGGIWEIEPSLKATNHNSWPGPDWGFDRAKGEYFPVEVGYRTNFSNDLYPRAYDIGFTYDTSVYNDPLYNTRGLPRAVYGGTAQPRRGRTQLYIQAQQMLWKPEKKGTRGTILFGAANFQLSGDPPVKRGFVGGVVDWGPFSPRPRDYLGVAVQAFQWNDRLTQAMNDTYRKQGSHQKWTNYETMLEVDYGFNVAPGIMVAPYFEYIWHPDLLGYTTLPSHVGFALQTGLSLFMQLAPAFDLPALHRIRN</sequence>
<dbReference type="Pfam" id="PF04966">
    <property type="entry name" value="OprB"/>
    <property type="match status" value="1"/>
</dbReference>
<evidence type="ECO:0000256" key="2">
    <source>
        <dbReference type="RuleBase" id="RU363072"/>
    </source>
</evidence>
<dbReference type="PANTHER" id="PTHR37944:SF1">
    <property type="entry name" value="PORIN B"/>
    <property type="match status" value="1"/>
</dbReference>
<keyword evidence="2" id="KW-0732">Signal</keyword>
<dbReference type="RefSeq" id="WP_182998626.1">
    <property type="nucleotide sequence ID" value="NZ_JABEQJ010000025.1"/>
</dbReference>
<dbReference type="GO" id="GO:0016020">
    <property type="term" value="C:membrane"/>
    <property type="evidence" value="ECO:0007669"/>
    <property type="project" value="InterPro"/>
</dbReference>
<reference evidence="3 4" key="1">
    <citation type="submission" date="2020-04" db="EMBL/GenBank/DDBJ databases">
        <title>Description of novel Gluconacetobacter.</title>
        <authorList>
            <person name="Sombolestani A."/>
        </authorList>
    </citation>
    <scope>NUCLEOTIDE SEQUENCE [LARGE SCALE GENOMIC DNA]</scope>
    <source>
        <strain evidence="3 4">LMG 19747</strain>
    </source>
</reference>
<accession>A0A7W4IFB7</accession>
<dbReference type="Proteomes" id="UP000589085">
    <property type="component" value="Unassembled WGS sequence"/>
</dbReference>
<evidence type="ECO:0000313" key="3">
    <source>
        <dbReference type="EMBL" id="MBB2161800.1"/>
    </source>
</evidence>
<dbReference type="Gene3D" id="2.40.160.180">
    <property type="entry name" value="Carbohydrate-selective porin OprB"/>
    <property type="match status" value="1"/>
</dbReference>
<dbReference type="GO" id="GO:0008643">
    <property type="term" value="P:carbohydrate transport"/>
    <property type="evidence" value="ECO:0007669"/>
    <property type="project" value="InterPro"/>
</dbReference>
<name>A0A7W4IFB7_9PROT</name>
<evidence type="ECO:0000313" key="4">
    <source>
        <dbReference type="Proteomes" id="UP000589085"/>
    </source>
</evidence>
<dbReference type="InterPro" id="IPR038673">
    <property type="entry name" value="OprB_sf"/>
</dbReference>